<evidence type="ECO:0000313" key="11">
    <source>
        <dbReference type="EMBL" id="OMP87090.1"/>
    </source>
</evidence>
<dbReference type="STRING" id="420778.A0A1S8BHU3"/>
<dbReference type="InterPro" id="IPR013825">
    <property type="entry name" value="Topo_IA_cen_sub2"/>
</dbReference>
<dbReference type="PRINTS" id="PR00417">
    <property type="entry name" value="PRTPISMRASEI"/>
</dbReference>
<evidence type="ECO:0000256" key="7">
    <source>
        <dbReference type="RuleBase" id="RU362092"/>
    </source>
</evidence>
<dbReference type="InterPro" id="IPR000380">
    <property type="entry name" value="Topo_IA"/>
</dbReference>
<dbReference type="Proteomes" id="UP000190776">
    <property type="component" value="Unassembled WGS sequence"/>
</dbReference>
<dbReference type="InterPro" id="IPR003601">
    <property type="entry name" value="Topo_IA_2"/>
</dbReference>
<dbReference type="InterPro" id="IPR003602">
    <property type="entry name" value="Topo_IA_DNA-bd_dom"/>
</dbReference>
<comment type="catalytic activity">
    <reaction evidence="1 7">
        <text>ATP-independent breakage of single-stranded DNA, followed by passage and rejoining.</text>
        <dbReference type="EC" id="5.6.2.1"/>
    </reaction>
</comment>
<name>A0A1S8BHU3_9PEZI</name>
<dbReference type="SMART" id="SM00436">
    <property type="entry name" value="TOP1Bc"/>
    <property type="match status" value="1"/>
</dbReference>
<dbReference type="AlphaFoldDB" id="A0A1S8BHU3"/>
<dbReference type="InterPro" id="IPR013824">
    <property type="entry name" value="Topo_IA_cen_sub1"/>
</dbReference>
<keyword evidence="4 7" id="KW-0799">Topoisomerase</keyword>
<feature type="compositionally biased region" description="Basic residues" evidence="8">
    <location>
        <begin position="835"/>
        <end position="845"/>
    </location>
</feature>
<evidence type="ECO:0000256" key="2">
    <source>
        <dbReference type="ARBA" id="ARBA00009446"/>
    </source>
</evidence>
<dbReference type="EMBL" id="MSZU01000076">
    <property type="protein sequence ID" value="OMP87090.1"/>
    <property type="molecule type" value="Genomic_DNA"/>
</dbReference>
<dbReference type="Gene3D" id="1.10.290.10">
    <property type="entry name" value="Topoisomerase I, domain 4"/>
    <property type="match status" value="1"/>
</dbReference>
<dbReference type="EC" id="5.6.2.1" evidence="3 7"/>
<proteinExistence type="inferred from homology"/>
<dbReference type="PROSITE" id="PS50880">
    <property type="entry name" value="TOPRIM"/>
    <property type="match status" value="1"/>
</dbReference>
<dbReference type="Pfam" id="PF01131">
    <property type="entry name" value="Topoisom_bac"/>
    <property type="match status" value="1"/>
</dbReference>
<dbReference type="InterPro" id="IPR023405">
    <property type="entry name" value="Topo_IA_core_domain"/>
</dbReference>
<dbReference type="FunFam" id="3.40.50.140:FF:000005">
    <property type="entry name" value="DNA topoisomerase"/>
    <property type="match status" value="1"/>
</dbReference>
<feature type="compositionally biased region" description="Polar residues" evidence="8">
    <location>
        <begin position="371"/>
        <end position="380"/>
    </location>
</feature>
<feature type="domain" description="Topo IA-type catalytic" evidence="10">
    <location>
        <begin position="168"/>
        <end position="640"/>
    </location>
</feature>
<sequence>MGRILCVAEKPSIAKAVAEHLSGRQMQSSRVRGTQYISNHEFTYNFGQRWGNCTVVFTAVTGHLTSQDFTDQYRYWNSCRPHDLFEAPIRTFVADDKKGIAQNIQTLARRCDGLFIWTDCDREGEHIGTEIREWALKGNRTIEVKRARFSNIERAHVLTAARNPIEIDERAAQAVAARIELDLRIGAAFTRMQTQTLGSMVPREGVISYGSCQFPTLGFVVDRYFRVKNFVPETFWNIKVTHLKEGIKVNFNWARGHLFDRMAVTILFERCLTARKAKVTKMQRKPTTKFRPFPLTTVELQKMGSRYLRMDSQAVMKAAEKLYQNGWISYPRTETDQFDKGMDLKKIIEKQHQSRDWGQYAQGLTGGGFQQPRNGRNNDQAHPPIHPVNYVEKTALRDENERRVYEFVVRRFLACCSEDAKGEATDIEILYGSETFRTHGLKVLERNYLDVYPYDKWESSQQLPTFTVGEEFEPTEANMGEGKTSPPGYLTEPELISLMDANGIGTDATMAEHIAKIKEREYVMTRPRGGGYGGAGGEDMEAGAPGGRGGGARGGRGRGRGGRGGSTAATRGGGSGMHEFIPTTLGVALITGYDDVGFETSLSKPFLRKQMEQQMRAICAGSTTKHDVVHQSLEQYREVYVRTTAQIHCLKDVSTAAVSRRRHVCALGAHNRRFSGWFRIRPQQANSWSAGGAKIRAPAAAVVTPAAAPEEREEGHVERWLLFGRAVWALSRSAAWRSGGLGVRGTGAWCWAVDKCRWCAANPLSDLCRGNVLWRRWILRRAPHLHERVGCGSWRRQGSAARDVWLATALPQADGSFTAGAECSPGEREAAQGGRQRRVLRRRGP</sequence>
<dbReference type="GO" id="GO:0006265">
    <property type="term" value="P:DNA topological change"/>
    <property type="evidence" value="ECO:0007669"/>
    <property type="project" value="InterPro"/>
</dbReference>
<dbReference type="FunFam" id="1.10.290.10:FF:000001">
    <property type="entry name" value="DNA topoisomerase"/>
    <property type="match status" value="1"/>
</dbReference>
<protein>
    <recommendedName>
        <fullName evidence="3 7">DNA topoisomerase</fullName>
        <ecNumber evidence="3 7">5.6.2.1</ecNumber>
    </recommendedName>
</protein>
<evidence type="ECO:0000256" key="1">
    <source>
        <dbReference type="ARBA" id="ARBA00000213"/>
    </source>
</evidence>
<dbReference type="CDD" id="cd00186">
    <property type="entry name" value="TOP1Ac"/>
    <property type="match status" value="1"/>
</dbReference>
<evidence type="ECO:0000256" key="4">
    <source>
        <dbReference type="ARBA" id="ARBA00023029"/>
    </source>
</evidence>
<dbReference type="PANTHER" id="PTHR11390:SF21">
    <property type="entry name" value="DNA TOPOISOMERASE 3-ALPHA"/>
    <property type="match status" value="1"/>
</dbReference>
<evidence type="ECO:0000259" key="10">
    <source>
        <dbReference type="PROSITE" id="PS52039"/>
    </source>
</evidence>
<dbReference type="GO" id="GO:0031422">
    <property type="term" value="C:RecQ family helicase-topoisomerase III complex"/>
    <property type="evidence" value="ECO:0007669"/>
    <property type="project" value="TreeGrafter"/>
</dbReference>
<gene>
    <name evidence="11" type="ORF">BK809_0007176</name>
</gene>
<dbReference type="InterPro" id="IPR023406">
    <property type="entry name" value="Topo_IA_AS"/>
</dbReference>
<comment type="caution">
    <text evidence="11">The sequence shown here is derived from an EMBL/GenBank/DDBJ whole genome shotgun (WGS) entry which is preliminary data.</text>
</comment>
<dbReference type="Gene3D" id="1.10.460.10">
    <property type="entry name" value="Topoisomerase I, domain 2"/>
    <property type="match status" value="1"/>
</dbReference>
<dbReference type="GO" id="GO:0005634">
    <property type="term" value="C:nucleus"/>
    <property type="evidence" value="ECO:0007669"/>
    <property type="project" value="TreeGrafter"/>
</dbReference>
<dbReference type="GO" id="GO:0003917">
    <property type="term" value="F:DNA topoisomerase type I (single strand cut, ATP-independent) activity"/>
    <property type="evidence" value="ECO:0007669"/>
    <property type="project" value="UniProtKB-EC"/>
</dbReference>
<organism evidence="11 12">
    <name type="scientific">Diplodia seriata</name>
    <dbReference type="NCBI Taxonomy" id="420778"/>
    <lineage>
        <taxon>Eukaryota</taxon>
        <taxon>Fungi</taxon>
        <taxon>Dikarya</taxon>
        <taxon>Ascomycota</taxon>
        <taxon>Pezizomycotina</taxon>
        <taxon>Dothideomycetes</taxon>
        <taxon>Dothideomycetes incertae sedis</taxon>
        <taxon>Botryosphaeriales</taxon>
        <taxon>Botryosphaeriaceae</taxon>
        <taxon>Diplodia</taxon>
    </lineage>
</organism>
<dbReference type="SUPFAM" id="SSF56712">
    <property type="entry name" value="Prokaryotic type I DNA topoisomerase"/>
    <property type="match status" value="1"/>
</dbReference>
<dbReference type="PROSITE" id="PS00396">
    <property type="entry name" value="TOPO_IA_1"/>
    <property type="match status" value="1"/>
</dbReference>
<comment type="function">
    <text evidence="7">Introduces a single-strand break via transesterification at a target site in duplex DNA. Releases the supercoiling and torsional tension of DNA introduced during the DNA replication and transcription by transiently cleaving and rejoining one strand of the DNA duplex. The scissile phosphodiester is attacked by the catalytic tyrosine of the enzyme, resulting in the formation of a DNA-(5'-phosphotyrosyl)-enzyme intermediate and the expulsion of a 3'-OH DNA strand.</text>
</comment>
<evidence type="ECO:0000256" key="3">
    <source>
        <dbReference type="ARBA" id="ARBA00012891"/>
    </source>
</evidence>
<dbReference type="PROSITE" id="PS52039">
    <property type="entry name" value="TOPO_IA_2"/>
    <property type="match status" value="1"/>
</dbReference>
<feature type="domain" description="Toprim" evidence="9">
    <location>
        <begin position="3"/>
        <end position="150"/>
    </location>
</feature>
<dbReference type="PANTHER" id="PTHR11390">
    <property type="entry name" value="PROKARYOTIC DNA TOPOISOMERASE"/>
    <property type="match status" value="1"/>
</dbReference>
<feature type="region of interest" description="Disordered" evidence="8">
    <location>
        <begin position="361"/>
        <end position="386"/>
    </location>
</feature>
<dbReference type="SMART" id="SM00493">
    <property type="entry name" value="TOPRIM"/>
    <property type="match status" value="1"/>
</dbReference>
<dbReference type="Gene3D" id="3.40.50.140">
    <property type="match status" value="1"/>
</dbReference>
<dbReference type="Gene3D" id="2.70.20.10">
    <property type="entry name" value="Topoisomerase I, domain 3"/>
    <property type="match status" value="1"/>
</dbReference>
<accession>A0A1S8BHU3</accession>
<keyword evidence="6 7" id="KW-0413">Isomerase</keyword>
<dbReference type="InterPro" id="IPR006171">
    <property type="entry name" value="TOPRIM_dom"/>
</dbReference>
<dbReference type="InterPro" id="IPR013826">
    <property type="entry name" value="Topo_IA_cen_sub3"/>
</dbReference>
<reference evidence="11 12" key="1">
    <citation type="submission" date="2017-01" db="EMBL/GenBank/DDBJ databases">
        <title>Draft genome sequence of Diplodia seriata F98.1, a fungal species involved in grapevine trunk diseases.</title>
        <authorList>
            <person name="Robert-Siegwald G."/>
            <person name="Vallet J."/>
            <person name="Abou-Mansour E."/>
            <person name="Xu J."/>
            <person name="Rey P."/>
            <person name="Bertsch C."/>
            <person name="Rego C."/>
            <person name="Larignon P."/>
            <person name="Fontaine F."/>
            <person name="Lebrun M.-H."/>
        </authorList>
    </citation>
    <scope>NUCLEOTIDE SEQUENCE [LARGE SCALE GENOMIC DNA]</scope>
    <source>
        <strain evidence="11 12">F98.1</strain>
    </source>
</reference>
<keyword evidence="5 7" id="KW-0238">DNA-binding</keyword>
<dbReference type="GO" id="GO:0006310">
    <property type="term" value="P:DNA recombination"/>
    <property type="evidence" value="ECO:0007669"/>
    <property type="project" value="TreeGrafter"/>
</dbReference>
<dbReference type="SMART" id="SM00437">
    <property type="entry name" value="TOP1Ac"/>
    <property type="match status" value="1"/>
</dbReference>
<dbReference type="OrthoDB" id="430051at2759"/>
<comment type="similarity">
    <text evidence="2 7">Belongs to the type IA topoisomerase family.</text>
</comment>
<feature type="region of interest" description="Disordered" evidence="8">
    <location>
        <begin position="820"/>
        <end position="845"/>
    </location>
</feature>
<dbReference type="InterPro" id="IPR034144">
    <property type="entry name" value="TOPRIM_TopoIII"/>
</dbReference>
<dbReference type="CDD" id="cd03362">
    <property type="entry name" value="TOPRIM_TopoIA_TopoIII"/>
    <property type="match status" value="1"/>
</dbReference>
<dbReference type="Pfam" id="PF01751">
    <property type="entry name" value="Toprim"/>
    <property type="match status" value="1"/>
</dbReference>
<dbReference type="GO" id="GO:0003677">
    <property type="term" value="F:DNA binding"/>
    <property type="evidence" value="ECO:0007669"/>
    <property type="project" value="UniProtKB-KW"/>
</dbReference>
<evidence type="ECO:0000313" key="12">
    <source>
        <dbReference type="Proteomes" id="UP000190776"/>
    </source>
</evidence>
<feature type="compositionally biased region" description="Gly residues" evidence="8">
    <location>
        <begin position="544"/>
        <end position="554"/>
    </location>
</feature>
<feature type="region of interest" description="Disordered" evidence="8">
    <location>
        <begin position="530"/>
        <end position="577"/>
    </location>
</feature>
<evidence type="ECO:0000256" key="6">
    <source>
        <dbReference type="ARBA" id="ARBA00023235"/>
    </source>
</evidence>
<dbReference type="GO" id="GO:0006281">
    <property type="term" value="P:DNA repair"/>
    <property type="evidence" value="ECO:0007669"/>
    <property type="project" value="TreeGrafter"/>
</dbReference>
<evidence type="ECO:0000256" key="8">
    <source>
        <dbReference type="SAM" id="MobiDB-lite"/>
    </source>
</evidence>
<evidence type="ECO:0000256" key="5">
    <source>
        <dbReference type="ARBA" id="ARBA00023125"/>
    </source>
</evidence>
<evidence type="ECO:0000259" key="9">
    <source>
        <dbReference type="PROSITE" id="PS50880"/>
    </source>
</evidence>
<dbReference type="InterPro" id="IPR013497">
    <property type="entry name" value="Topo_IA_cen"/>
</dbReference>